<dbReference type="InterPro" id="IPR003439">
    <property type="entry name" value="ABC_transporter-like_ATP-bd"/>
</dbReference>
<dbReference type="NCBIfam" id="TIGR01727">
    <property type="entry name" value="oligo_HPY"/>
    <property type="match status" value="1"/>
</dbReference>
<accession>A0ABW4LX84</accession>
<dbReference type="Pfam" id="PF08352">
    <property type="entry name" value="oligo_HPY"/>
    <property type="match status" value="1"/>
</dbReference>
<dbReference type="Gene3D" id="3.40.50.300">
    <property type="entry name" value="P-loop containing nucleotide triphosphate hydrolases"/>
    <property type="match status" value="1"/>
</dbReference>
<dbReference type="InterPro" id="IPR017871">
    <property type="entry name" value="ABC_transporter-like_CS"/>
</dbReference>
<evidence type="ECO:0000256" key="4">
    <source>
        <dbReference type="ARBA" id="ARBA00022840"/>
    </source>
</evidence>
<reference evidence="7" key="1">
    <citation type="journal article" date="2019" name="Int. J. Syst. Evol. Microbiol.">
        <title>The Global Catalogue of Microorganisms (GCM) 10K type strain sequencing project: providing services to taxonomists for standard genome sequencing and annotation.</title>
        <authorList>
            <consortium name="The Broad Institute Genomics Platform"/>
            <consortium name="The Broad Institute Genome Sequencing Center for Infectious Disease"/>
            <person name="Wu L."/>
            <person name="Ma J."/>
        </authorList>
    </citation>
    <scope>NUCLEOTIDE SEQUENCE [LARGE SCALE GENOMIC DNA]</scope>
    <source>
        <strain evidence="7">CCUG 49339</strain>
    </source>
</reference>
<dbReference type="Pfam" id="PF00005">
    <property type="entry name" value="ABC_tran"/>
    <property type="match status" value="1"/>
</dbReference>
<dbReference type="InterPro" id="IPR027417">
    <property type="entry name" value="P-loop_NTPase"/>
</dbReference>
<evidence type="ECO:0000256" key="1">
    <source>
        <dbReference type="ARBA" id="ARBA00005417"/>
    </source>
</evidence>
<dbReference type="SMART" id="SM00382">
    <property type="entry name" value="AAA"/>
    <property type="match status" value="1"/>
</dbReference>
<dbReference type="CDD" id="cd03257">
    <property type="entry name" value="ABC_NikE_OppD_transporters"/>
    <property type="match status" value="1"/>
</dbReference>
<proteinExistence type="inferred from homology"/>
<dbReference type="InterPro" id="IPR013563">
    <property type="entry name" value="Oligopep_ABC_C"/>
</dbReference>
<dbReference type="SUPFAM" id="SSF52540">
    <property type="entry name" value="P-loop containing nucleoside triphosphate hydrolases"/>
    <property type="match status" value="1"/>
</dbReference>
<evidence type="ECO:0000256" key="3">
    <source>
        <dbReference type="ARBA" id="ARBA00022741"/>
    </source>
</evidence>
<dbReference type="InterPro" id="IPR003593">
    <property type="entry name" value="AAA+_ATPase"/>
</dbReference>
<dbReference type="PANTHER" id="PTHR43776:SF8">
    <property type="entry name" value="ABC TRANSPORTER, ATP-BINDING PROTEIN"/>
    <property type="match status" value="1"/>
</dbReference>
<keyword evidence="3" id="KW-0547">Nucleotide-binding</keyword>
<evidence type="ECO:0000313" key="6">
    <source>
        <dbReference type="EMBL" id="MFD1739469.1"/>
    </source>
</evidence>
<dbReference type="Proteomes" id="UP001597214">
    <property type="component" value="Unassembled WGS sequence"/>
</dbReference>
<dbReference type="PROSITE" id="PS00211">
    <property type="entry name" value="ABC_TRANSPORTER_1"/>
    <property type="match status" value="1"/>
</dbReference>
<evidence type="ECO:0000259" key="5">
    <source>
        <dbReference type="PROSITE" id="PS50893"/>
    </source>
</evidence>
<dbReference type="RefSeq" id="WP_377930711.1">
    <property type="nucleotide sequence ID" value="NZ_JBHUEM010000055.1"/>
</dbReference>
<protein>
    <submittedName>
        <fullName evidence="6">ABC transporter ATP-binding protein</fullName>
    </submittedName>
</protein>
<dbReference type="PANTHER" id="PTHR43776">
    <property type="entry name" value="TRANSPORT ATP-BINDING PROTEIN"/>
    <property type="match status" value="1"/>
</dbReference>
<keyword evidence="2" id="KW-0813">Transport</keyword>
<gene>
    <name evidence="6" type="ORF">ACFSCX_23590</name>
</gene>
<dbReference type="NCBIfam" id="NF008453">
    <property type="entry name" value="PRK11308.1"/>
    <property type="match status" value="1"/>
</dbReference>
<dbReference type="PROSITE" id="PS50893">
    <property type="entry name" value="ABC_TRANSPORTER_2"/>
    <property type="match status" value="1"/>
</dbReference>
<dbReference type="EMBL" id="JBHUEM010000055">
    <property type="protein sequence ID" value="MFD1739469.1"/>
    <property type="molecule type" value="Genomic_DNA"/>
</dbReference>
<comment type="caution">
    <text evidence="6">The sequence shown here is derived from an EMBL/GenBank/DDBJ whole genome shotgun (WGS) entry which is preliminary data.</text>
</comment>
<evidence type="ECO:0000313" key="7">
    <source>
        <dbReference type="Proteomes" id="UP001597214"/>
    </source>
</evidence>
<keyword evidence="7" id="KW-1185">Reference proteome</keyword>
<organism evidence="6 7">
    <name type="scientific">Bacillus salitolerans</name>
    <dbReference type="NCBI Taxonomy" id="1437434"/>
    <lineage>
        <taxon>Bacteria</taxon>
        <taxon>Bacillati</taxon>
        <taxon>Bacillota</taxon>
        <taxon>Bacilli</taxon>
        <taxon>Bacillales</taxon>
        <taxon>Bacillaceae</taxon>
        <taxon>Bacillus</taxon>
    </lineage>
</organism>
<keyword evidence="4 6" id="KW-0067">ATP-binding</keyword>
<dbReference type="InterPro" id="IPR050319">
    <property type="entry name" value="ABC_transp_ATP-bind"/>
</dbReference>
<comment type="similarity">
    <text evidence="1">Belongs to the ABC transporter superfamily.</text>
</comment>
<evidence type="ECO:0000256" key="2">
    <source>
        <dbReference type="ARBA" id="ARBA00022448"/>
    </source>
</evidence>
<name>A0ABW4LX84_9BACI</name>
<sequence length="318" mass="35576">MTTALLEVKNLEKKFAAKSVWFQKKQYVHAVNGVSLALDEKETIGIVGESGCGKSTTGRCILRLIEPTSGEVLFQGKDITTLSKREMNEIRKDIQMVFQDPMASMNPKLKVREILSEPLIAHKIPRLEHEQLLSETMRLVGLSEEHLSRFPHELSGGQRQRIGIARAIILRPKIVVLDEPVSALDVSVQSQILNLLQDLQDELGLSYLFISHDLGVVEHIAHTVGVMYLGEMVEIASKEQLFEQPLHPYTKALLSAIPKTDPDEVKERIILKGELPSPSNPPTGCKFHPRCIFAMDICKTAKPDLRQVEGRQVACHLV</sequence>
<dbReference type="GO" id="GO:0005524">
    <property type="term" value="F:ATP binding"/>
    <property type="evidence" value="ECO:0007669"/>
    <property type="project" value="UniProtKB-KW"/>
</dbReference>
<feature type="domain" description="ABC transporter" evidence="5">
    <location>
        <begin position="6"/>
        <end position="254"/>
    </location>
</feature>